<sequence>MATDTNFKLTFKLSSLIVCKTDKNQSFQPFGLIISRQQESKNIITKRTRRTLQTQLVKSVTDTLSAHFLDLYFFFLLCSLQQMSPKDSTSFESSSESLVRCPDRTKFWYTNASSLNNKMHMLESTAFCLEPDIIGITETWFCPSS</sequence>
<organism evidence="1 2">
    <name type="scientific">Brachionus plicatilis</name>
    <name type="common">Marine rotifer</name>
    <name type="synonym">Brachionus muelleri</name>
    <dbReference type="NCBI Taxonomy" id="10195"/>
    <lineage>
        <taxon>Eukaryota</taxon>
        <taxon>Metazoa</taxon>
        <taxon>Spiralia</taxon>
        <taxon>Gnathifera</taxon>
        <taxon>Rotifera</taxon>
        <taxon>Eurotatoria</taxon>
        <taxon>Monogononta</taxon>
        <taxon>Pseudotrocha</taxon>
        <taxon>Ploima</taxon>
        <taxon>Brachionidae</taxon>
        <taxon>Brachionus</taxon>
    </lineage>
</organism>
<accession>A0A3M7QVA6</accession>
<proteinExistence type="predicted"/>
<comment type="caution">
    <text evidence="1">The sequence shown here is derived from an EMBL/GenBank/DDBJ whole genome shotgun (WGS) entry which is preliminary data.</text>
</comment>
<dbReference type="EMBL" id="REGN01005090">
    <property type="protein sequence ID" value="RNA14918.1"/>
    <property type="molecule type" value="Genomic_DNA"/>
</dbReference>
<evidence type="ECO:0000313" key="2">
    <source>
        <dbReference type="Proteomes" id="UP000276133"/>
    </source>
</evidence>
<evidence type="ECO:0000313" key="1">
    <source>
        <dbReference type="EMBL" id="RNA14918.1"/>
    </source>
</evidence>
<protein>
    <submittedName>
        <fullName evidence="1">Uncharacterized protein</fullName>
    </submittedName>
</protein>
<keyword evidence="2" id="KW-1185">Reference proteome</keyword>
<dbReference type="AlphaFoldDB" id="A0A3M7QVA6"/>
<name>A0A3M7QVA6_BRAPC</name>
<reference evidence="1 2" key="1">
    <citation type="journal article" date="2018" name="Sci. Rep.">
        <title>Genomic signatures of local adaptation to the degree of environmental predictability in rotifers.</title>
        <authorList>
            <person name="Franch-Gras L."/>
            <person name="Hahn C."/>
            <person name="Garcia-Roger E.M."/>
            <person name="Carmona M.J."/>
            <person name="Serra M."/>
            <person name="Gomez A."/>
        </authorList>
    </citation>
    <scope>NUCLEOTIDE SEQUENCE [LARGE SCALE GENOMIC DNA]</scope>
    <source>
        <strain evidence="1">HYR1</strain>
    </source>
</reference>
<gene>
    <name evidence="1" type="ORF">BpHYR1_046753</name>
</gene>
<dbReference type="Proteomes" id="UP000276133">
    <property type="component" value="Unassembled WGS sequence"/>
</dbReference>